<dbReference type="InterPro" id="IPR048290">
    <property type="entry name" value="ZP_chr"/>
</dbReference>
<feature type="repeat" description="LDL-receptor class B" evidence="7">
    <location>
        <begin position="196"/>
        <end position="238"/>
    </location>
</feature>
<dbReference type="InterPro" id="IPR000033">
    <property type="entry name" value="LDLR_classB_rpt"/>
</dbReference>
<keyword evidence="5" id="KW-0325">Glycoprotein</keyword>
<dbReference type="Gene3D" id="2.10.70.10">
    <property type="entry name" value="Complement Module, domain 1"/>
    <property type="match status" value="1"/>
</dbReference>
<dbReference type="PRINTS" id="PR00023">
    <property type="entry name" value="ZPELLUCIDA"/>
</dbReference>
<organism evidence="11 12">
    <name type="scientific">Strongylocentrotus purpuratus</name>
    <name type="common">Purple sea urchin</name>
    <dbReference type="NCBI Taxonomy" id="7668"/>
    <lineage>
        <taxon>Eukaryota</taxon>
        <taxon>Metazoa</taxon>
        <taxon>Echinodermata</taxon>
        <taxon>Eleutherozoa</taxon>
        <taxon>Echinozoa</taxon>
        <taxon>Echinoidea</taxon>
        <taxon>Euechinoidea</taxon>
        <taxon>Echinacea</taxon>
        <taxon>Camarodonta</taxon>
        <taxon>Echinidea</taxon>
        <taxon>Strongylocentrotidae</taxon>
        <taxon>Strongylocentrotus</taxon>
    </lineage>
</organism>
<dbReference type="SMART" id="SM00032">
    <property type="entry name" value="CCP"/>
    <property type="match status" value="1"/>
</dbReference>
<evidence type="ECO:0000259" key="10">
    <source>
        <dbReference type="PROSITE" id="PS51034"/>
    </source>
</evidence>
<dbReference type="InterPro" id="IPR055355">
    <property type="entry name" value="ZP-C"/>
</dbReference>
<evidence type="ECO:0000256" key="7">
    <source>
        <dbReference type="PROSITE-ProRule" id="PRU00461"/>
    </source>
</evidence>
<dbReference type="InParanoid" id="A0A7M7PPE5"/>
<dbReference type="GeneID" id="584472"/>
<dbReference type="InterPro" id="IPR042235">
    <property type="entry name" value="ZP-C_dom"/>
</dbReference>
<feature type="chain" id="PRO_5029727882" description="ZP domain-containing protein" evidence="8">
    <location>
        <begin position="23"/>
        <end position="678"/>
    </location>
</feature>
<dbReference type="PROSITE" id="PS51034">
    <property type="entry name" value="ZP_2"/>
    <property type="match status" value="1"/>
</dbReference>
<dbReference type="PANTHER" id="PTHR14002:SF43">
    <property type="entry name" value="DELTA-LIKE PROTEIN"/>
    <property type="match status" value="1"/>
</dbReference>
<evidence type="ECO:0000256" key="2">
    <source>
        <dbReference type="ARBA" id="ARBA00022729"/>
    </source>
</evidence>
<evidence type="ECO:0000256" key="5">
    <source>
        <dbReference type="ARBA" id="ARBA00023180"/>
    </source>
</evidence>
<dbReference type="Proteomes" id="UP000007110">
    <property type="component" value="Unassembled WGS sequence"/>
</dbReference>
<dbReference type="EnsemblMetazoa" id="XM_030998221">
    <property type="protein sequence ID" value="XP_030854081"/>
    <property type="gene ID" value="LOC584472"/>
</dbReference>
<keyword evidence="4 6" id="KW-1015">Disulfide bond</keyword>
<feature type="repeat" description="LDL-receptor class B" evidence="7">
    <location>
        <begin position="283"/>
        <end position="325"/>
    </location>
</feature>
<comment type="caution">
    <text evidence="6">Lacks conserved residue(s) required for the propagation of feature annotation.</text>
</comment>
<dbReference type="Gene3D" id="2.60.40.4100">
    <property type="entry name" value="Zona pellucida, ZP-C domain"/>
    <property type="match status" value="1"/>
</dbReference>
<dbReference type="CDD" id="cd00033">
    <property type="entry name" value="CCP"/>
    <property type="match status" value="1"/>
</dbReference>
<dbReference type="PANTHER" id="PTHR14002">
    <property type="entry name" value="ENDOGLIN/TGF-BETA RECEPTOR TYPE III"/>
    <property type="match status" value="1"/>
</dbReference>
<sequence length="678" mass="75294">MADLKEFVFSFLFCLLLQCAPSLQDCSRPNPSSNVIINPDQANYTPWTYAVFSCPTGYLASGGATYSYCYSGSPDYWSPAMSQVISCTIDTSVTTPETGNMTAESMVFVADNSRGAIYMADFSSDSLDSLTFYALPFGSVSQPIGVDYDPATRMVYWTETSGSIRRANIDGTMQSVIVNSSIVGRSENLALDTSRGKVFWTDETLDRIMSANLDGSSQQILINTDIESPRAIIVHQVEGVMIWTDWSAPSRIERANLDGGDRYVIVNSSIIYPNGLALNADGSRVYWCDAGTDQIESVDLWGNDRMVHLATSSIHPYDLAVVDDTIIWTDWIYDAIGVTSTSNSSGYSLYYHSTFQNPHGIHVYQEEMPTTTEVYNPTTDQADPEADLTCDSVSMTLIMDRILLDISDDARDVHFKDKSCVGYDHDSQHVAITTMYDGCGTTQEQYDDYIIFTNMVTYYKPRPENGTDELITREHYLQIPVTCYLERTQVLEDSFMPEANLRVFEKKGYGDFSLNLDRYTTPGFYQPTNDSGEVTLGTPLYFGVRLTSVTNLTLLIESCWATSSPDPGDDPRYDIIKNGCAVDSTTVIYNLASPTFKGFSIDAFTFIGDNDEVYVHCSILICDDNDSGSRCAQGCISRSRRSLKNTGFQSKLHTITNGPLSDASRSQRAMLLDSVYDL</sequence>
<dbReference type="InterPro" id="IPR000436">
    <property type="entry name" value="Sushi_SCR_CCP_dom"/>
</dbReference>
<dbReference type="SMART" id="SM00241">
    <property type="entry name" value="ZP"/>
    <property type="match status" value="1"/>
</dbReference>
<evidence type="ECO:0008006" key="13">
    <source>
        <dbReference type="Google" id="ProtNLM"/>
    </source>
</evidence>
<evidence type="ECO:0000313" key="11">
    <source>
        <dbReference type="EnsemblMetazoa" id="XP_030854081"/>
    </source>
</evidence>
<feature type="domain" description="ZP" evidence="10">
    <location>
        <begin position="389"/>
        <end position="638"/>
    </location>
</feature>
<evidence type="ECO:0000259" key="9">
    <source>
        <dbReference type="PROSITE" id="PS50923"/>
    </source>
</evidence>
<reference evidence="12" key="1">
    <citation type="submission" date="2015-02" db="EMBL/GenBank/DDBJ databases">
        <title>Genome sequencing for Strongylocentrotus purpuratus.</title>
        <authorList>
            <person name="Murali S."/>
            <person name="Liu Y."/>
            <person name="Vee V."/>
            <person name="English A."/>
            <person name="Wang M."/>
            <person name="Skinner E."/>
            <person name="Han Y."/>
            <person name="Muzny D.M."/>
            <person name="Worley K.C."/>
            <person name="Gibbs R.A."/>
        </authorList>
    </citation>
    <scope>NUCLEOTIDE SEQUENCE</scope>
</reference>
<dbReference type="InterPro" id="IPR035976">
    <property type="entry name" value="Sushi/SCR/CCP_sf"/>
</dbReference>
<dbReference type="SUPFAM" id="SSF63825">
    <property type="entry name" value="YWTD domain"/>
    <property type="match status" value="1"/>
</dbReference>
<name>A0A7M7PPE5_STRPU</name>
<dbReference type="PROSITE" id="PS50923">
    <property type="entry name" value="SUSHI"/>
    <property type="match status" value="1"/>
</dbReference>
<feature type="repeat" description="LDL-receptor class B" evidence="7">
    <location>
        <begin position="153"/>
        <end position="195"/>
    </location>
</feature>
<dbReference type="SUPFAM" id="SSF57535">
    <property type="entry name" value="Complement control module/SCR domain"/>
    <property type="match status" value="1"/>
</dbReference>
<dbReference type="Gene3D" id="2.120.10.30">
    <property type="entry name" value="TolB, C-terminal domain"/>
    <property type="match status" value="1"/>
</dbReference>
<dbReference type="OrthoDB" id="9093431at2759"/>
<keyword evidence="2 8" id="KW-0732">Signal</keyword>
<evidence type="ECO:0000256" key="6">
    <source>
        <dbReference type="PROSITE-ProRule" id="PRU00302"/>
    </source>
</evidence>
<keyword evidence="12" id="KW-1185">Reference proteome</keyword>
<accession>A0A7M7PPE5</accession>
<keyword evidence="6" id="KW-0768">Sushi</keyword>
<feature type="domain" description="Sushi" evidence="9">
    <location>
        <begin position="24"/>
        <end position="89"/>
    </location>
</feature>
<dbReference type="PROSITE" id="PS51120">
    <property type="entry name" value="LDLRB"/>
    <property type="match status" value="4"/>
</dbReference>
<evidence type="ECO:0000256" key="8">
    <source>
        <dbReference type="SAM" id="SignalP"/>
    </source>
</evidence>
<dbReference type="KEGG" id="spu:584472"/>
<dbReference type="FunFam" id="2.120.10.30:FF:000241">
    <property type="entry name" value="Low-density lipoprotein receptor-related protein 6"/>
    <property type="match status" value="1"/>
</dbReference>
<dbReference type="AlphaFoldDB" id="A0A7M7PPE5"/>
<dbReference type="Pfam" id="PF00100">
    <property type="entry name" value="Zona_pellucida"/>
    <property type="match status" value="1"/>
</dbReference>
<dbReference type="RefSeq" id="XP_030854081.1">
    <property type="nucleotide sequence ID" value="XM_030998221.1"/>
</dbReference>
<dbReference type="InterPro" id="IPR055356">
    <property type="entry name" value="ZP-N"/>
</dbReference>
<feature type="repeat" description="LDL-receptor class B" evidence="7">
    <location>
        <begin position="239"/>
        <end position="282"/>
    </location>
</feature>
<reference evidence="11" key="2">
    <citation type="submission" date="2021-01" db="UniProtKB">
        <authorList>
            <consortium name="EnsemblMetazoa"/>
        </authorList>
    </citation>
    <scope>IDENTIFICATION</scope>
</reference>
<dbReference type="Pfam" id="PF23344">
    <property type="entry name" value="ZP-N"/>
    <property type="match status" value="1"/>
</dbReference>
<proteinExistence type="predicted"/>
<keyword evidence="3" id="KW-0677">Repeat</keyword>
<keyword evidence="1" id="KW-0245">EGF-like domain</keyword>
<feature type="signal peptide" evidence="8">
    <location>
        <begin position="1"/>
        <end position="22"/>
    </location>
</feature>
<protein>
    <recommendedName>
        <fullName evidence="13">ZP domain-containing protein</fullName>
    </recommendedName>
</protein>
<evidence type="ECO:0000256" key="3">
    <source>
        <dbReference type="ARBA" id="ARBA00022737"/>
    </source>
</evidence>
<dbReference type="SMART" id="SM00135">
    <property type="entry name" value="LY"/>
    <property type="match status" value="5"/>
</dbReference>
<evidence type="ECO:0000313" key="12">
    <source>
        <dbReference type="Proteomes" id="UP000007110"/>
    </source>
</evidence>
<dbReference type="InterPro" id="IPR001507">
    <property type="entry name" value="ZP_dom"/>
</dbReference>
<dbReference type="InterPro" id="IPR011042">
    <property type="entry name" value="6-blade_b-propeller_TolB-like"/>
</dbReference>
<dbReference type="Gene3D" id="2.60.40.3210">
    <property type="entry name" value="Zona pellucida, ZP-N domain"/>
    <property type="match status" value="1"/>
</dbReference>
<dbReference type="Pfam" id="PF00058">
    <property type="entry name" value="Ldl_recept_b"/>
    <property type="match status" value="2"/>
</dbReference>
<evidence type="ECO:0000256" key="4">
    <source>
        <dbReference type="ARBA" id="ARBA00023157"/>
    </source>
</evidence>
<feature type="disulfide bond" evidence="6">
    <location>
        <begin position="26"/>
        <end position="69"/>
    </location>
</feature>
<evidence type="ECO:0000256" key="1">
    <source>
        <dbReference type="ARBA" id="ARBA00022536"/>
    </source>
</evidence>